<dbReference type="RefSeq" id="WP_089719698.1">
    <property type="nucleotide sequence ID" value="NZ_FNBJ01000007.1"/>
</dbReference>
<evidence type="ECO:0000313" key="3">
    <source>
        <dbReference type="EMBL" id="SES84153.1"/>
    </source>
</evidence>
<name>A0A1H9ZS20_9FIRM</name>
<evidence type="ECO:0000313" key="2">
    <source>
        <dbReference type="EMBL" id="SDF15721.1"/>
    </source>
</evidence>
<feature type="transmembrane region" description="Helical" evidence="1">
    <location>
        <begin position="6"/>
        <end position="27"/>
    </location>
</feature>
<dbReference type="AlphaFoldDB" id="A0A1H9ZS20"/>
<evidence type="ECO:0000313" key="4">
    <source>
        <dbReference type="Proteomes" id="UP000198612"/>
    </source>
</evidence>
<evidence type="ECO:0000256" key="1">
    <source>
        <dbReference type="SAM" id="Phobius"/>
    </source>
</evidence>
<proteinExistence type="predicted"/>
<keyword evidence="1" id="KW-0472">Membrane</keyword>
<dbReference type="EMBL" id="FOHG01000008">
    <property type="protein sequence ID" value="SES84153.1"/>
    <property type="molecule type" value="Genomic_DNA"/>
</dbReference>
<keyword evidence="5" id="KW-1185">Reference proteome</keyword>
<keyword evidence="1" id="KW-1133">Transmembrane helix</keyword>
<keyword evidence="1" id="KW-0812">Transmembrane</keyword>
<dbReference type="EMBL" id="FNBJ01000007">
    <property type="protein sequence ID" value="SDF15721.1"/>
    <property type="molecule type" value="Genomic_DNA"/>
</dbReference>
<accession>A0A1H9ZS20</accession>
<evidence type="ECO:0000313" key="5">
    <source>
        <dbReference type="Proteomes" id="UP000199519"/>
    </source>
</evidence>
<gene>
    <name evidence="2" type="ORF">SAMN04488598_10724</name>
    <name evidence="3" type="ORF">SAMN04515652_10824</name>
</gene>
<organism evidence="3 4">
    <name type="scientific">Halanaerobium congolense</name>
    <dbReference type="NCBI Taxonomy" id="54121"/>
    <lineage>
        <taxon>Bacteria</taxon>
        <taxon>Bacillati</taxon>
        <taxon>Bacillota</taxon>
        <taxon>Clostridia</taxon>
        <taxon>Halanaerobiales</taxon>
        <taxon>Halanaerobiaceae</taxon>
        <taxon>Halanaerobium</taxon>
    </lineage>
</organism>
<sequence>MAWFNIIAGICSIFSLLITLFIANKVVKITNKIDIDKSNKVGKQTTLGKDNNVAGRDINDR</sequence>
<dbReference type="Proteomes" id="UP000198612">
    <property type="component" value="Unassembled WGS sequence"/>
</dbReference>
<protein>
    <submittedName>
        <fullName evidence="3">Uncharacterized protein</fullName>
    </submittedName>
</protein>
<dbReference type="Proteomes" id="UP000199519">
    <property type="component" value="Unassembled WGS sequence"/>
</dbReference>
<reference evidence="4 5" key="1">
    <citation type="submission" date="2016-10" db="EMBL/GenBank/DDBJ databases">
        <authorList>
            <person name="Varghese N."/>
            <person name="Submissions S."/>
        </authorList>
    </citation>
    <scope>NUCLEOTIDE SEQUENCE [LARGE SCALE GENOMIC DNA]</scope>
    <source>
        <strain evidence="2 5">WG2</strain>
        <strain evidence="3 4">WG5</strain>
    </source>
</reference>